<evidence type="ECO:0000256" key="5">
    <source>
        <dbReference type="RuleBase" id="RU364012"/>
    </source>
</evidence>
<dbReference type="GO" id="GO:0030154">
    <property type="term" value="P:cell differentiation"/>
    <property type="evidence" value="ECO:0007669"/>
    <property type="project" value="UniProtKB-KW"/>
</dbReference>
<comment type="caution">
    <text evidence="6">The sequence shown here is derived from an EMBL/GenBank/DDBJ whole genome shotgun (WGS) entry which is preliminary data.</text>
</comment>
<gene>
    <name evidence="6" type="ORF">RJ639_043553</name>
</gene>
<dbReference type="InterPro" id="IPR012474">
    <property type="entry name" value="Frigida"/>
</dbReference>
<dbReference type="GO" id="GO:0009908">
    <property type="term" value="P:flower development"/>
    <property type="evidence" value="ECO:0007669"/>
    <property type="project" value="UniProtKB-KW"/>
</dbReference>
<evidence type="ECO:0000256" key="2">
    <source>
        <dbReference type="ARBA" id="ARBA00022473"/>
    </source>
</evidence>
<dbReference type="PANTHER" id="PTHR31791:SF47">
    <property type="entry name" value="INACTIVE FRIGIDA-LIKE PROTEIN 2"/>
    <property type="match status" value="1"/>
</dbReference>
<dbReference type="Proteomes" id="UP001188597">
    <property type="component" value="Unassembled WGS sequence"/>
</dbReference>
<reference evidence="6" key="1">
    <citation type="submission" date="2022-12" db="EMBL/GenBank/DDBJ databases">
        <title>Draft genome assemblies for two species of Escallonia (Escalloniales).</title>
        <authorList>
            <person name="Chanderbali A."/>
            <person name="Dervinis C."/>
            <person name="Anghel I."/>
            <person name="Soltis D."/>
            <person name="Soltis P."/>
            <person name="Zapata F."/>
        </authorList>
    </citation>
    <scope>NUCLEOTIDE SEQUENCE</scope>
    <source>
        <strain evidence="6">UCBG64.0493</strain>
        <tissue evidence="6">Leaf</tissue>
    </source>
</reference>
<dbReference type="PANTHER" id="PTHR31791">
    <property type="entry name" value="FRIGIDA-LIKE PROTEIN 3-RELATED"/>
    <property type="match status" value="1"/>
</dbReference>
<evidence type="ECO:0000256" key="4">
    <source>
        <dbReference type="ARBA" id="ARBA00023089"/>
    </source>
</evidence>
<comment type="similarity">
    <text evidence="1 5">Belongs to the Frigida family.</text>
</comment>
<dbReference type="EMBL" id="JAVXUP010000642">
    <property type="protein sequence ID" value="KAK3023672.1"/>
    <property type="molecule type" value="Genomic_DNA"/>
</dbReference>
<proteinExistence type="inferred from homology"/>
<dbReference type="Pfam" id="PF07899">
    <property type="entry name" value="Frigida"/>
    <property type="match status" value="1"/>
</dbReference>
<keyword evidence="7" id="KW-1185">Reference proteome</keyword>
<keyword evidence="2 5" id="KW-0217">Developmental protein</keyword>
<name>A0AA89B3M0_9ASTE</name>
<evidence type="ECO:0000313" key="7">
    <source>
        <dbReference type="Proteomes" id="UP001188597"/>
    </source>
</evidence>
<protein>
    <recommendedName>
        <fullName evidence="5">FRIGIDA-like protein</fullName>
    </recommendedName>
</protein>
<organism evidence="6 7">
    <name type="scientific">Escallonia herrerae</name>
    <dbReference type="NCBI Taxonomy" id="1293975"/>
    <lineage>
        <taxon>Eukaryota</taxon>
        <taxon>Viridiplantae</taxon>
        <taxon>Streptophyta</taxon>
        <taxon>Embryophyta</taxon>
        <taxon>Tracheophyta</taxon>
        <taxon>Spermatophyta</taxon>
        <taxon>Magnoliopsida</taxon>
        <taxon>eudicotyledons</taxon>
        <taxon>Gunneridae</taxon>
        <taxon>Pentapetalae</taxon>
        <taxon>asterids</taxon>
        <taxon>campanulids</taxon>
        <taxon>Escalloniales</taxon>
        <taxon>Escalloniaceae</taxon>
        <taxon>Escallonia</taxon>
    </lineage>
</organism>
<sequence>MSTTTVAILTKAPATDPVPPNFLATYKVASSVITNELLHLFSIVHHRNQAPKLAWVLVLAHKVPEDRAVKKELASLKDVIKCVADHGLELEYPPGNLETRINSSKGKRKSGNYQCPHLNRNRKALKRCPAQVFMVPPVVRSQLKELKKRPLWTAAPKQYLRPASGQYSLAGSTPASRGTMRSFAANAWGSRPYLGWLQCCIDQMLLLVGALCPSGLLITTLE</sequence>
<keyword evidence="3 5" id="KW-0221">Differentiation</keyword>
<keyword evidence="4 5" id="KW-0287">Flowering</keyword>
<accession>A0AA89B3M0</accession>
<evidence type="ECO:0000256" key="3">
    <source>
        <dbReference type="ARBA" id="ARBA00022782"/>
    </source>
</evidence>
<evidence type="ECO:0000256" key="1">
    <source>
        <dbReference type="ARBA" id="ARBA00008956"/>
    </source>
</evidence>
<dbReference type="AlphaFoldDB" id="A0AA89B3M0"/>
<evidence type="ECO:0000313" key="6">
    <source>
        <dbReference type="EMBL" id="KAK3023672.1"/>
    </source>
</evidence>